<dbReference type="Gene3D" id="3.40.50.300">
    <property type="entry name" value="P-loop containing nucleotide triphosphate hydrolases"/>
    <property type="match status" value="1"/>
</dbReference>
<name>A0A4V3HEP0_9BACL</name>
<dbReference type="InterPro" id="IPR003439">
    <property type="entry name" value="ABC_transporter-like_ATP-bd"/>
</dbReference>
<dbReference type="SMART" id="SM00382">
    <property type="entry name" value="AAA"/>
    <property type="match status" value="1"/>
</dbReference>
<dbReference type="PANTHER" id="PTHR43394">
    <property type="entry name" value="ATP-DEPENDENT PERMEASE MDL1, MITOCHONDRIAL"/>
    <property type="match status" value="1"/>
</dbReference>
<keyword evidence="6 12" id="KW-0067">ATP-binding</keyword>
<dbReference type="RefSeq" id="WP_134159154.1">
    <property type="nucleotide sequence ID" value="NZ_BSUS01000001.1"/>
</dbReference>
<dbReference type="EMBL" id="SORF01000004">
    <property type="protein sequence ID" value="TDY49731.1"/>
    <property type="molecule type" value="Genomic_DNA"/>
</dbReference>
<dbReference type="Pfam" id="PF00664">
    <property type="entry name" value="ABC_membrane"/>
    <property type="match status" value="1"/>
</dbReference>
<feature type="domain" description="ABC transmembrane type-1" evidence="11">
    <location>
        <begin position="18"/>
        <end position="298"/>
    </location>
</feature>
<dbReference type="GO" id="GO:0005524">
    <property type="term" value="F:ATP binding"/>
    <property type="evidence" value="ECO:0007669"/>
    <property type="project" value="UniProtKB-KW"/>
</dbReference>
<dbReference type="PANTHER" id="PTHR43394:SF1">
    <property type="entry name" value="ATP-BINDING CASSETTE SUB-FAMILY B MEMBER 10, MITOCHONDRIAL"/>
    <property type="match status" value="1"/>
</dbReference>
<dbReference type="PROSITE" id="PS00211">
    <property type="entry name" value="ABC_TRANSPORTER_1"/>
    <property type="match status" value="1"/>
</dbReference>
<keyword evidence="8 9" id="KW-0472">Membrane</keyword>
<feature type="domain" description="ABC transporter" evidence="10">
    <location>
        <begin position="334"/>
        <end position="569"/>
    </location>
</feature>
<keyword evidence="2" id="KW-0813">Transport</keyword>
<reference evidence="12 13" key="1">
    <citation type="submission" date="2019-03" db="EMBL/GenBank/DDBJ databases">
        <title>Genomic Encyclopedia of Type Strains, Phase IV (KMG-IV): sequencing the most valuable type-strain genomes for metagenomic binning, comparative biology and taxonomic classification.</title>
        <authorList>
            <person name="Goeker M."/>
        </authorList>
    </citation>
    <scope>NUCLEOTIDE SEQUENCE [LARGE SCALE GENOMIC DNA]</scope>
    <source>
        <strain evidence="12 13">DSM 17974</strain>
    </source>
</reference>
<evidence type="ECO:0000259" key="11">
    <source>
        <dbReference type="PROSITE" id="PS50929"/>
    </source>
</evidence>
<dbReference type="SUPFAM" id="SSF52540">
    <property type="entry name" value="P-loop containing nucleoside triphosphate hydrolases"/>
    <property type="match status" value="1"/>
</dbReference>
<feature type="transmembrane region" description="Helical" evidence="9">
    <location>
        <begin position="130"/>
        <end position="150"/>
    </location>
</feature>
<dbReference type="Pfam" id="PF00005">
    <property type="entry name" value="ABC_tran"/>
    <property type="match status" value="1"/>
</dbReference>
<dbReference type="FunFam" id="1.20.1560.10:FF:000040">
    <property type="entry name" value="Multidrug ABC transporter ATP-binding protein"/>
    <property type="match status" value="1"/>
</dbReference>
<dbReference type="Gene3D" id="1.20.1560.10">
    <property type="entry name" value="ABC transporter type 1, transmembrane domain"/>
    <property type="match status" value="1"/>
</dbReference>
<dbReference type="InterPro" id="IPR027417">
    <property type="entry name" value="P-loop_NTPase"/>
</dbReference>
<keyword evidence="7 9" id="KW-1133">Transmembrane helix</keyword>
<proteinExistence type="predicted"/>
<dbReference type="PROSITE" id="PS50929">
    <property type="entry name" value="ABC_TM1F"/>
    <property type="match status" value="1"/>
</dbReference>
<dbReference type="InterPro" id="IPR036640">
    <property type="entry name" value="ABC1_TM_sf"/>
</dbReference>
<keyword evidence="5" id="KW-0547">Nucleotide-binding</keyword>
<evidence type="ECO:0000256" key="2">
    <source>
        <dbReference type="ARBA" id="ARBA00022448"/>
    </source>
</evidence>
<evidence type="ECO:0000256" key="3">
    <source>
        <dbReference type="ARBA" id="ARBA00022475"/>
    </source>
</evidence>
<dbReference type="InterPro" id="IPR039421">
    <property type="entry name" value="Type_1_exporter"/>
</dbReference>
<evidence type="ECO:0000313" key="12">
    <source>
        <dbReference type="EMBL" id="TDY49731.1"/>
    </source>
</evidence>
<comment type="caution">
    <text evidence="12">The sequence shown here is derived from an EMBL/GenBank/DDBJ whole genome shotgun (WGS) entry which is preliminary data.</text>
</comment>
<protein>
    <submittedName>
        <fullName evidence="12">ATP-binding cassette subfamily B protein</fullName>
    </submittedName>
</protein>
<dbReference type="OrthoDB" id="1240423at2"/>
<feature type="transmembrane region" description="Helical" evidence="9">
    <location>
        <begin position="269"/>
        <end position="296"/>
    </location>
</feature>
<sequence length="577" mass="63590">MRHLFSYLRPYRVAITCIVSFIFIQCLGNLYLPTLMSDIVDYGVLKGNLHYIVVTGLFMLGVSIASVCFSIAASFLSSRTASSFGKVLRREVFSHAQTFSLREFDEFGTSSLITRTTNDITQVQQLVNMMLRMMIMAPLNCIGGILMAVYTDARLSLILVVMVPVLATIIALVFSRATKLFRSMQAKIDTLNRVLRESLTGIRVIRSFNRVSYEQERFDAANFDLTNTTTRVQKIMAVMSPALMLVINLSVIAVIWFGGLRVEHGTMQIGSLIAFIQYVTQLLFAIMMVSMMFFMIPRASASANRIWAVLQTKPDIVDPVAEDIKPSSAEPLQVEFRDVTFSYPGAETPALSHISFTAKPGQVTAIIGGTGAGKSTLVNLIPRFYDVDEGTVLVGGMDVRLQTQSELRAKIGYVPQKAVLFSGTIADNIRAGRQHASDEEVKRAAQVAQAIEFIEEMPEGFASLIEQGGRNVSGGQKQRLSIARALAKRAPIYIFDDSFSALDFRTDARLRAALRDEVRDAAVIIVAQRVSTVRDAHQIVVLDEGRIAGVGTHDELMGSCQVYREIVASQMAEGESA</sequence>
<feature type="transmembrane region" description="Helical" evidence="9">
    <location>
        <begin position="52"/>
        <end position="76"/>
    </location>
</feature>
<accession>A0A4V3HEP0</accession>
<evidence type="ECO:0000313" key="13">
    <source>
        <dbReference type="Proteomes" id="UP000294581"/>
    </source>
</evidence>
<evidence type="ECO:0000256" key="6">
    <source>
        <dbReference type="ARBA" id="ARBA00022840"/>
    </source>
</evidence>
<dbReference type="CDD" id="cd18548">
    <property type="entry name" value="ABC_6TM_Tm287_like"/>
    <property type="match status" value="1"/>
</dbReference>
<comment type="subcellular location">
    <subcellularLocation>
        <location evidence="1">Cell membrane</location>
        <topology evidence="1">Multi-pass membrane protein</topology>
    </subcellularLocation>
</comment>
<dbReference type="AlphaFoldDB" id="A0A4V3HEP0"/>
<dbReference type="GO" id="GO:0005886">
    <property type="term" value="C:plasma membrane"/>
    <property type="evidence" value="ECO:0007669"/>
    <property type="project" value="UniProtKB-SubCell"/>
</dbReference>
<dbReference type="InterPro" id="IPR011527">
    <property type="entry name" value="ABC1_TM_dom"/>
</dbReference>
<dbReference type="InterPro" id="IPR017871">
    <property type="entry name" value="ABC_transporter-like_CS"/>
</dbReference>
<dbReference type="FunFam" id="3.40.50.300:FF:000221">
    <property type="entry name" value="Multidrug ABC transporter ATP-binding protein"/>
    <property type="match status" value="1"/>
</dbReference>
<evidence type="ECO:0000256" key="7">
    <source>
        <dbReference type="ARBA" id="ARBA00022989"/>
    </source>
</evidence>
<dbReference type="PROSITE" id="PS50893">
    <property type="entry name" value="ABC_TRANSPORTER_2"/>
    <property type="match status" value="1"/>
</dbReference>
<dbReference type="GO" id="GO:0015421">
    <property type="term" value="F:ABC-type oligopeptide transporter activity"/>
    <property type="evidence" value="ECO:0007669"/>
    <property type="project" value="TreeGrafter"/>
</dbReference>
<keyword evidence="4 9" id="KW-0812">Transmembrane</keyword>
<evidence type="ECO:0000259" key="10">
    <source>
        <dbReference type="PROSITE" id="PS50893"/>
    </source>
</evidence>
<evidence type="ECO:0000256" key="1">
    <source>
        <dbReference type="ARBA" id="ARBA00004651"/>
    </source>
</evidence>
<evidence type="ECO:0000256" key="5">
    <source>
        <dbReference type="ARBA" id="ARBA00022741"/>
    </source>
</evidence>
<organism evidence="12 13">
    <name type="scientific">Alicyclobacillus sacchari</name>
    <dbReference type="NCBI Taxonomy" id="392010"/>
    <lineage>
        <taxon>Bacteria</taxon>
        <taxon>Bacillati</taxon>
        <taxon>Bacillota</taxon>
        <taxon>Bacilli</taxon>
        <taxon>Bacillales</taxon>
        <taxon>Alicyclobacillaceae</taxon>
        <taxon>Alicyclobacillus</taxon>
    </lineage>
</organism>
<dbReference type="SUPFAM" id="SSF90123">
    <property type="entry name" value="ABC transporter transmembrane region"/>
    <property type="match status" value="1"/>
</dbReference>
<dbReference type="GO" id="GO:0016887">
    <property type="term" value="F:ATP hydrolysis activity"/>
    <property type="evidence" value="ECO:0007669"/>
    <property type="project" value="InterPro"/>
</dbReference>
<evidence type="ECO:0000256" key="4">
    <source>
        <dbReference type="ARBA" id="ARBA00022692"/>
    </source>
</evidence>
<dbReference type="Proteomes" id="UP000294581">
    <property type="component" value="Unassembled WGS sequence"/>
</dbReference>
<keyword evidence="3" id="KW-1003">Cell membrane</keyword>
<evidence type="ECO:0000256" key="8">
    <source>
        <dbReference type="ARBA" id="ARBA00023136"/>
    </source>
</evidence>
<keyword evidence="13" id="KW-1185">Reference proteome</keyword>
<feature type="transmembrane region" description="Helical" evidence="9">
    <location>
        <begin position="235"/>
        <end position="257"/>
    </location>
</feature>
<dbReference type="InterPro" id="IPR003593">
    <property type="entry name" value="AAA+_ATPase"/>
</dbReference>
<feature type="transmembrane region" description="Helical" evidence="9">
    <location>
        <begin position="156"/>
        <end position="174"/>
    </location>
</feature>
<gene>
    <name evidence="12" type="ORF">C7445_104244</name>
</gene>
<feature type="transmembrane region" description="Helical" evidence="9">
    <location>
        <begin position="12"/>
        <end position="32"/>
    </location>
</feature>
<evidence type="ECO:0000256" key="9">
    <source>
        <dbReference type="SAM" id="Phobius"/>
    </source>
</evidence>